<keyword evidence="3" id="KW-1185">Reference proteome</keyword>
<evidence type="ECO:0000256" key="1">
    <source>
        <dbReference type="SAM" id="MobiDB-lite"/>
    </source>
</evidence>
<evidence type="ECO:0000313" key="2">
    <source>
        <dbReference type="EMBL" id="MBO0933273.1"/>
    </source>
</evidence>
<comment type="caution">
    <text evidence="2">The sequence shown here is derived from an EMBL/GenBank/DDBJ whole genome shotgun (WGS) entry which is preliminary data.</text>
</comment>
<evidence type="ECO:0008006" key="4">
    <source>
        <dbReference type="Google" id="ProtNLM"/>
    </source>
</evidence>
<proteinExistence type="predicted"/>
<accession>A0A939GBC9</accession>
<dbReference type="Proteomes" id="UP000664795">
    <property type="component" value="Unassembled WGS sequence"/>
</dbReference>
<dbReference type="RefSeq" id="WP_207337231.1">
    <property type="nucleotide sequence ID" value="NZ_JAFMYU010000018.1"/>
</dbReference>
<sequence length="237" mass="25909">MNTSQFRGALPLMSVCLFLLLLSGCQREVTIDLDKGFSSQIQQIVPQPIIDSLRKKGMVINEGLIPPQLAGIYLAQNYKLLSPYGPEDSYKLGKVINPYYYRFYGQNAANDITYDFTNNGSDKGNGQGAFVSGNGTKFTIFSQDVGVSSSIPYKTLAVVSGELTTKGIKNFQYAFVMKEKTGDNNNNTLIPVGKSRIWIDEDGLAETTTYFPQAIKPKPQSARLSAEGDAPTMSSAN</sequence>
<dbReference type="PROSITE" id="PS51257">
    <property type="entry name" value="PROKAR_LIPOPROTEIN"/>
    <property type="match status" value="1"/>
</dbReference>
<reference evidence="2 3" key="1">
    <citation type="submission" date="2021-03" db="EMBL/GenBank/DDBJ databases">
        <title>Fibrella sp. HMF5036 genome sequencing and assembly.</title>
        <authorList>
            <person name="Kang H."/>
            <person name="Kim H."/>
            <person name="Bae S."/>
            <person name="Joh K."/>
        </authorList>
    </citation>
    <scope>NUCLEOTIDE SEQUENCE [LARGE SCALE GENOMIC DNA]</scope>
    <source>
        <strain evidence="2 3">HMF5036</strain>
    </source>
</reference>
<evidence type="ECO:0000313" key="3">
    <source>
        <dbReference type="Proteomes" id="UP000664795"/>
    </source>
</evidence>
<gene>
    <name evidence="2" type="ORF">J2I48_19845</name>
</gene>
<name>A0A939GBC9_9BACT</name>
<dbReference type="EMBL" id="JAFMYU010000018">
    <property type="protein sequence ID" value="MBO0933273.1"/>
    <property type="molecule type" value="Genomic_DNA"/>
</dbReference>
<dbReference type="AlphaFoldDB" id="A0A939GBC9"/>
<protein>
    <recommendedName>
        <fullName evidence="4">Lipoprotein</fullName>
    </recommendedName>
</protein>
<organism evidence="2 3">
    <name type="scientific">Fibrella aquatilis</name>
    <dbReference type="NCBI Taxonomy" id="2817059"/>
    <lineage>
        <taxon>Bacteria</taxon>
        <taxon>Pseudomonadati</taxon>
        <taxon>Bacteroidota</taxon>
        <taxon>Cytophagia</taxon>
        <taxon>Cytophagales</taxon>
        <taxon>Spirosomataceae</taxon>
        <taxon>Fibrella</taxon>
    </lineage>
</organism>
<feature type="region of interest" description="Disordered" evidence="1">
    <location>
        <begin position="215"/>
        <end position="237"/>
    </location>
</feature>